<sequence>MEAILRRYDDMKSVLALPSGAQKQALESEEKHASPKAKSSPDHELGSSPERSRPRTRRGDAPHPGQTLTAGQEVSSDSSRADSRHKTTASPQEQRAISNSKRESPHPISAAPGIPASRMHSPHMDQAKAAVADRTPSPASRTALARLRETVPPRSSMGVRRRAG</sequence>
<reference evidence="3" key="1">
    <citation type="journal article" date="2014" name="BMC Genomics">
        <title>Genome characteristics reveal the impact of lichenization on lichen-forming fungus Endocarpon pusillum Hedwig (Verrucariales, Ascomycota).</title>
        <authorList>
            <person name="Wang Y.-Y."/>
            <person name="Liu B."/>
            <person name="Zhang X.-Y."/>
            <person name="Zhou Q.-M."/>
            <person name="Zhang T."/>
            <person name="Li H."/>
            <person name="Yu Y.-F."/>
            <person name="Zhang X.-L."/>
            <person name="Hao X.-Y."/>
            <person name="Wang M."/>
            <person name="Wang L."/>
            <person name="Wei J.-C."/>
        </authorList>
    </citation>
    <scope>NUCLEOTIDE SEQUENCE [LARGE SCALE GENOMIC DNA]</scope>
    <source>
        <strain evidence="3">Z07020 / HMAS-L-300199</strain>
    </source>
</reference>
<name>U1GTN6_ENDPU</name>
<feature type="compositionally biased region" description="Basic and acidic residues" evidence="1">
    <location>
        <begin position="1"/>
        <end position="12"/>
    </location>
</feature>
<dbReference type="Proteomes" id="UP000019373">
    <property type="component" value="Unassembled WGS sequence"/>
</dbReference>
<dbReference type="RefSeq" id="XP_007786931.1">
    <property type="nucleotide sequence ID" value="XM_007788741.1"/>
</dbReference>
<protein>
    <submittedName>
        <fullName evidence="2">Uncharacterized protein</fullName>
    </submittedName>
</protein>
<feature type="compositionally biased region" description="Polar residues" evidence="1">
    <location>
        <begin position="66"/>
        <end position="78"/>
    </location>
</feature>
<keyword evidence="3" id="KW-1185">Reference proteome</keyword>
<dbReference type="HOGENOM" id="CLU_1618993_0_0_1"/>
<gene>
    <name evidence="2" type="ORF">EPUS_01603</name>
</gene>
<evidence type="ECO:0000256" key="1">
    <source>
        <dbReference type="SAM" id="MobiDB-lite"/>
    </source>
</evidence>
<feature type="region of interest" description="Disordered" evidence="1">
    <location>
        <begin position="1"/>
        <end position="164"/>
    </location>
</feature>
<feature type="compositionally biased region" description="Basic and acidic residues" evidence="1">
    <location>
        <begin position="26"/>
        <end position="61"/>
    </location>
</feature>
<evidence type="ECO:0000313" key="2">
    <source>
        <dbReference type="EMBL" id="ERF75773.1"/>
    </source>
</evidence>
<dbReference type="GeneID" id="19236658"/>
<feature type="compositionally biased region" description="Polar residues" evidence="1">
    <location>
        <begin position="88"/>
        <end position="99"/>
    </location>
</feature>
<accession>U1GTN6</accession>
<evidence type="ECO:0000313" key="3">
    <source>
        <dbReference type="Proteomes" id="UP000019373"/>
    </source>
</evidence>
<dbReference type="EMBL" id="KE720798">
    <property type="protein sequence ID" value="ERF75773.1"/>
    <property type="molecule type" value="Genomic_DNA"/>
</dbReference>
<dbReference type="AlphaFoldDB" id="U1GTN6"/>
<proteinExistence type="predicted"/>
<organism evidence="2 3">
    <name type="scientific">Endocarpon pusillum (strain Z07020 / HMAS-L-300199)</name>
    <name type="common">Lichen-forming fungus</name>
    <dbReference type="NCBI Taxonomy" id="1263415"/>
    <lineage>
        <taxon>Eukaryota</taxon>
        <taxon>Fungi</taxon>
        <taxon>Dikarya</taxon>
        <taxon>Ascomycota</taxon>
        <taxon>Pezizomycotina</taxon>
        <taxon>Eurotiomycetes</taxon>
        <taxon>Chaetothyriomycetidae</taxon>
        <taxon>Verrucariales</taxon>
        <taxon>Verrucariaceae</taxon>
        <taxon>Endocarpon</taxon>
    </lineage>
</organism>